<protein>
    <submittedName>
        <fullName evidence="1">OsmC family peroxiredoxin</fullName>
    </submittedName>
</protein>
<organism evidence="1 2">
    <name type="scientific">Rubrobacter taiwanensis</name>
    <dbReference type="NCBI Taxonomy" id="185139"/>
    <lineage>
        <taxon>Bacteria</taxon>
        <taxon>Bacillati</taxon>
        <taxon>Actinomycetota</taxon>
        <taxon>Rubrobacteria</taxon>
        <taxon>Rubrobacterales</taxon>
        <taxon>Rubrobacteraceae</taxon>
        <taxon>Rubrobacter</taxon>
    </lineage>
</organism>
<comment type="caution">
    <text evidence="1">The sequence shown here is derived from an EMBL/GenBank/DDBJ whole genome shotgun (WGS) entry which is preliminary data.</text>
</comment>
<dbReference type="Proteomes" id="UP000295244">
    <property type="component" value="Unassembled WGS sequence"/>
</dbReference>
<sequence>MLGTFAGALAARQISFTGLYADTVGEVEEEGKVLVLKRIKQTFHLTAAEEDRERIERVLRVYADSCPVARSVRGSIEITSELAG</sequence>
<gene>
    <name evidence="1" type="ORF">E0L93_15225</name>
</gene>
<accession>A0A4R1B4M2</accession>
<dbReference type="Gene3D" id="3.30.300.20">
    <property type="match status" value="1"/>
</dbReference>
<proteinExistence type="predicted"/>
<dbReference type="SUPFAM" id="SSF82784">
    <property type="entry name" value="OsmC-like"/>
    <property type="match status" value="1"/>
</dbReference>
<dbReference type="Pfam" id="PF02566">
    <property type="entry name" value="OsmC"/>
    <property type="match status" value="1"/>
</dbReference>
<reference evidence="1 2" key="1">
    <citation type="submission" date="2019-03" db="EMBL/GenBank/DDBJ databases">
        <title>Whole genome sequence of a novel Rubrobacter taiwanensis strain, isolated from Yellowstone National Park.</title>
        <authorList>
            <person name="Freed S."/>
            <person name="Ramaley R.F."/>
            <person name="Kyndt J.A."/>
        </authorList>
    </citation>
    <scope>NUCLEOTIDE SEQUENCE [LARGE SCALE GENOMIC DNA]</scope>
    <source>
        <strain evidence="1 2">Yellowstone</strain>
    </source>
</reference>
<evidence type="ECO:0000313" key="2">
    <source>
        <dbReference type="Proteomes" id="UP000295244"/>
    </source>
</evidence>
<keyword evidence="2" id="KW-1185">Reference proteome</keyword>
<name>A0A4R1B4M2_9ACTN</name>
<dbReference type="InterPro" id="IPR015946">
    <property type="entry name" value="KH_dom-like_a/b"/>
</dbReference>
<dbReference type="OrthoDB" id="165141at2"/>
<dbReference type="InterPro" id="IPR003718">
    <property type="entry name" value="OsmC/Ohr_fam"/>
</dbReference>
<dbReference type="RefSeq" id="WP_132692939.1">
    <property type="nucleotide sequence ID" value="NZ_SKBU01000042.1"/>
</dbReference>
<dbReference type="EMBL" id="SKBU01000042">
    <property type="protein sequence ID" value="TCJ13054.1"/>
    <property type="molecule type" value="Genomic_DNA"/>
</dbReference>
<evidence type="ECO:0000313" key="1">
    <source>
        <dbReference type="EMBL" id="TCJ13054.1"/>
    </source>
</evidence>
<dbReference type="InterPro" id="IPR036102">
    <property type="entry name" value="OsmC/Ohrsf"/>
</dbReference>
<dbReference type="AlphaFoldDB" id="A0A4R1B4M2"/>